<dbReference type="RefSeq" id="XP_012649647.1">
    <property type="nucleotide sequence ID" value="XM_012794193.1"/>
</dbReference>
<gene>
    <name evidence="2" type="ORF">BmR1_04g05205</name>
</gene>
<name>I7I9L3_BABMR</name>
<keyword evidence="3" id="KW-1185">Reference proteome</keyword>
<dbReference type="InterPro" id="IPR012978">
    <property type="entry name" value="HEAT_RRP12"/>
</dbReference>
<evidence type="ECO:0000313" key="2">
    <source>
        <dbReference type="EMBL" id="CCF75239.1"/>
    </source>
</evidence>
<accession>I7I9L3</accession>
<evidence type="ECO:0000313" key="3">
    <source>
        <dbReference type="Proteomes" id="UP000002899"/>
    </source>
</evidence>
<dbReference type="InterPro" id="IPR016024">
    <property type="entry name" value="ARM-type_fold"/>
</dbReference>
<dbReference type="GeneID" id="24425685"/>
<dbReference type="Pfam" id="PF08161">
    <property type="entry name" value="RRP12_HEAT"/>
    <property type="match status" value="1"/>
</dbReference>
<dbReference type="VEuPathDB" id="PiroplasmaDB:BmR1_04g05205"/>
<organism evidence="2 3">
    <name type="scientific">Babesia microti (strain RI)</name>
    <dbReference type="NCBI Taxonomy" id="1133968"/>
    <lineage>
        <taxon>Eukaryota</taxon>
        <taxon>Sar</taxon>
        <taxon>Alveolata</taxon>
        <taxon>Apicomplexa</taxon>
        <taxon>Aconoidasida</taxon>
        <taxon>Piroplasmida</taxon>
        <taxon>Babesiidae</taxon>
        <taxon>Babesia</taxon>
    </lineage>
</organism>
<reference evidence="2 3" key="3">
    <citation type="journal article" date="2016" name="Sci. Rep.">
        <title>Genome-wide diversity and gene expression profiling of Babesia microti isolates identify polymorphic genes that mediate host-pathogen interactions.</title>
        <authorList>
            <person name="Silva J.C."/>
            <person name="Cornillot E."/>
            <person name="McCracken C."/>
            <person name="Usmani-Brown S."/>
            <person name="Dwivedi A."/>
            <person name="Ifeonu O.O."/>
            <person name="Crabtree J."/>
            <person name="Gotia H.T."/>
            <person name="Virji A.Z."/>
            <person name="Reynes C."/>
            <person name="Colinge J."/>
            <person name="Kumar V."/>
            <person name="Lawres L."/>
            <person name="Pazzi J.E."/>
            <person name="Pablo J.V."/>
            <person name="Hung C."/>
            <person name="Brancato J."/>
            <person name="Kumari P."/>
            <person name="Orvis J."/>
            <person name="Tretina K."/>
            <person name="Chibucos M."/>
            <person name="Ott S."/>
            <person name="Sadzewicz L."/>
            <person name="Sengamalay N."/>
            <person name="Shetty A.C."/>
            <person name="Su Q."/>
            <person name="Tallon L."/>
            <person name="Fraser C.M."/>
            <person name="Frutos R."/>
            <person name="Molina D.M."/>
            <person name="Krause P.J."/>
            <person name="Ben Mamoun C."/>
        </authorList>
    </citation>
    <scope>NUCLEOTIDE SEQUENCE [LARGE SCALE GENOMIC DNA]</scope>
    <source>
        <strain evidence="2 3">RI</strain>
    </source>
</reference>
<reference evidence="2 3" key="2">
    <citation type="journal article" date="2013" name="PLoS ONE">
        <title>Whole genome mapping and re-organization of the nuclear and mitochondrial genomes of Babesia microti isolates.</title>
        <authorList>
            <person name="Cornillot E."/>
            <person name="Dassouli A."/>
            <person name="Garg A."/>
            <person name="Pachikara N."/>
            <person name="Randazzo S."/>
            <person name="Depoix D."/>
            <person name="Carcy B."/>
            <person name="Delbecq S."/>
            <person name="Frutos R."/>
            <person name="Silva J.C."/>
            <person name="Sutton R."/>
            <person name="Krause P.J."/>
            <person name="Mamoun C.B."/>
        </authorList>
    </citation>
    <scope>NUCLEOTIDE SEQUENCE [LARGE SCALE GENOMIC DNA]</scope>
    <source>
        <strain evidence="2 3">RI</strain>
    </source>
</reference>
<proteinExistence type="predicted"/>
<dbReference type="Proteomes" id="UP000002899">
    <property type="component" value="Chromosome IV"/>
</dbReference>
<dbReference type="EMBL" id="LN871599">
    <property type="protein sequence ID" value="CCF75239.1"/>
    <property type="molecule type" value="Genomic_DNA"/>
</dbReference>
<feature type="domain" description="RRP12 HEAT" evidence="1">
    <location>
        <begin position="583"/>
        <end position="741"/>
    </location>
</feature>
<dbReference type="SUPFAM" id="SSF48371">
    <property type="entry name" value="ARM repeat"/>
    <property type="match status" value="1"/>
</dbReference>
<sequence>MEESLPEVNTLTSLGQVEAHLRRLVNEISEADLEEANEYLLGQTTKSNKNQKSLASLLRQERRNNHQSCWFHTKSPALEGNEASKDQLEEVDKVNKLALDTYLLIKNSMSDMGTNFDLATLAWVSLKCLLKEVDNLMEVAAGDIFSKRKKKRGKKRKNVDLDSDDSANNYNSGIITSFPISTIQIEALCNLIAVTFDHMSPESLAHKLLLSLVNKLLNSINRVDHPFVTKILDTLKSLHRCKVNDDVSPLLFNLFKMLLTISSHNSDIALDATLCLKELVKGAISREDNKFVDLFYLALSKFFDRASEAIDNGDKMMPFKHFLINLKSFSLANPFFMPHYLRIILQISHLLLNNPPIFIIRECISTLITMVANLKQTDRPGDLQISYYVKSNIYPILLTITTSTLKLGGKGLKLTSEDISNIYHLMSLILEYLKLYSYKWAQYIIDEDKDTYIFDKAVTRIPINTDCKQALVLTYIDTCNILSRLIDGKTSQIDLSVHLSGISNSMPDELLDNHSCVSEYLKFAISLKNWVNISQSDMIYHNLTTSLLSLSNKLPANYFVSHKSEILDATIPLLVERYKKTPSAALEELFCDLARSYGLTQLLSITSNTQHTLDANEVTVHFMYPIFEKGLRGMPLMYYVENVIPIIYCLHEKLDPLQRTQENLLRPAELNRKKSISSALEQLYRLGPAFCRDPPDIITALQFDDQRFPKFLINSLRQDGANTEIIIITCRSIVNLSKSISNNMDSGGTNVNEIVQPFAPLLGQTVRLFVSKYKMDKNSRLPTQQHLKDCMKACAKFVSPLTLKSNLISFETEWTKLVLCDDTIKTRHRGGTDSKNIGNMNSLVGLALVEVARVHFTFVDSFVQIKLYESFTNLLKLGVSQGVKAVTDVIEFAKIKLTSAGGTGRLGPFAAIFFSPNNLELLVNNITSIPIHRFSKVHYKYLNSLSSLLYHCLNSSQTARVVQPVIQKYLENLLKIVISSVKESHSVSKRAILDAFNYLAKCTDAENTFTMLLERIKTAKTNNSITVCCSICMLHLVTMLTDKGSTLSSLGMNSQHKQDSLPQILVQVVKDLEPLLNTCTVSYVYIIKIFKNIIKSDVLSPFNVTNIVLPSVMKLLSNEELVSRHRVHVRRLLAKMAMRIDQSALWKEIPKFAAGLLSSAIKSISKSNIISASSAADSSDQESQLENDESVFTLHHLDVLLNGPNSIYNIKSVNFGGKVPKDFKDAKHMKSSKIAVKGVKVRVKKAEERKKGLKKVKIKKQLTKQPFKYIKLTPKMIHEKNKNETLKKLSLKR</sequence>
<evidence type="ECO:0000259" key="1">
    <source>
        <dbReference type="Pfam" id="PF08161"/>
    </source>
</evidence>
<reference evidence="2 3" key="1">
    <citation type="journal article" date="2012" name="Nucleic Acids Res.">
        <title>Sequencing of the smallest Apicomplexan genome from the human pathogen Babesia microti.</title>
        <authorList>
            <person name="Cornillot E."/>
            <person name="Hadj-Kaddour K."/>
            <person name="Dassouli A."/>
            <person name="Noel B."/>
            <person name="Ranwez V."/>
            <person name="Vacherie B."/>
            <person name="Augagneur Y."/>
            <person name="Bres V."/>
            <person name="Duclos A."/>
            <person name="Randazzo S."/>
            <person name="Carcy B."/>
            <person name="Debierre-Grockiego F."/>
            <person name="Delbecq S."/>
            <person name="Moubri-Menage K."/>
            <person name="Shams-Eldin H."/>
            <person name="Usmani-Brown S."/>
            <person name="Bringaud F."/>
            <person name="Wincker P."/>
            <person name="Vivares C.P."/>
            <person name="Schwarz R.T."/>
            <person name="Schetters T.P."/>
            <person name="Krause P.J."/>
            <person name="Gorenflot A."/>
            <person name="Berry V."/>
            <person name="Barbe V."/>
            <person name="Ben Mamoun C."/>
        </authorList>
    </citation>
    <scope>NUCLEOTIDE SEQUENCE [LARGE SCALE GENOMIC DNA]</scope>
    <source>
        <strain evidence="2 3">RI</strain>
    </source>
</reference>
<dbReference type="KEGG" id="bmic:BmR1_04g05205"/>
<protein>
    <recommendedName>
        <fullName evidence="1">RRP12 HEAT domain-containing protein</fullName>
    </recommendedName>
</protein>